<dbReference type="PROSITE" id="PS00885">
    <property type="entry name" value="EPSP_SYNTHASE_2"/>
    <property type="match status" value="1"/>
</dbReference>
<evidence type="ECO:0000256" key="7">
    <source>
        <dbReference type="ARBA" id="ARBA00023141"/>
    </source>
</evidence>
<dbReference type="Pfam" id="PF00275">
    <property type="entry name" value="EPSP_synthase"/>
    <property type="match status" value="1"/>
</dbReference>
<dbReference type="SUPFAM" id="SSF55205">
    <property type="entry name" value="EPT/RTPC-like"/>
    <property type="match status" value="1"/>
</dbReference>
<dbReference type="EMBL" id="CAFBMO010000007">
    <property type="protein sequence ID" value="CAB4897958.1"/>
    <property type="molecule type" value="Genomic_DNA"/>
</dbReference>
<dbReference type="UniPathway" id="UPA00053">
    <property type="reaction ID" value="UER00089"/>
</dbReference>
<evidence type="ECO:0000313" key="11">
    <source>
        <dbReference type="EMBL" id="CAB4655157.1"/>
    </source>
</evidence>
<dbReference type="InterPro" id="IPR006264">
    <property type="entry name" value="EPSP_synthase"/>
</dbReference>
<dbReference type="PANTHER" id="PTHR21090:SF5">
    <property type="entry name" value="PENTAFUNCTIONAL AROM POLYPEPTIDE"/>
    <property type="match status" value="1"/>
</dbReference>
<dbReference type="GO" id="GO:0008652">
    <property type="term" value="P:amino acid biosynthetic process"/>
    <property type="evidence" value="ECO:0007669"/>
    <property type="project" value="UniProtKB-KW"/>
</dbReference>
<dbReference type="PIRSF" id="PIRSF000505">
    <property type="entry name" value="EPSPS"/>
    <property type="match status" value="1"/>
</dbReference>
<accession>A0A6J7FVA4</accession>
<name>A0A6J7FVA4_9ZZZZ</name>
<keyword evidence="7" id="KW-0057">Aromatic amino acid biosynthesis</keyword>
<evidence type="ECO:0000256" key="1">
    <source>
        <dbReference type="ARBA" id="ARBA00004811"/>
    </source>
</evidence>
<dbReference type="GO" id="GO:0009073">
    <property type="term" value="P:aromatic amino acid family biosynthetic process"/>
    <property type="evidence" value="ECO:0007669"/>
    <property type="project" value="UniProtKB-KW"/>
</dbReference>
<comment type="catalytic activity">
    <reaction evidence="8">
        <text>3-phosphoshikimate + phosphoenolpyruvate = 5-O-(1-carboxyvinyl)-3-phosphoshikimate + phosphate</text>
        <dbReference type="Rhea" id="RHEA:21256"/>
        <dbReference type="ChEBI" id="CHEBI:43474"/>
        <dbReference type="ChEBI" id="CHEBI:57701"/>
        <dbReference type="ChEBI" id="CHEBI:58702"/>
        <dbReference type="ChEBI" id="CHEBI:145989"/>
        <dbReference type="EC" id="2.5.1.19"/>
    </reaction>
    <physiologicalReaction direction="left-to-right" evidence="8">
        <dbReference type="Rhea" id="RHEA:21257"/>
    </physiologicalReaction>
</comment>
<dbReference type="HAMAP" id="MF_00210">
    <property type="entry name" value="EPSP_synth"/>
    <property type="match status" value="1"/>
</dbReference>
<dbReference type="InterPro" id="IPR036968">
    <property type="entry name" value="Enolpyruvate_Tfrase_sf"/>
</dbReference>
<dbReference type="FunFam" id="3.65.10.10:FF:000010">
    <property type="entry name" value="3-phosphoshikimate 1-carboxyvinyltransferase"/>
    <property type="match status" value="1"/>
</dbReference>
<evidence type="ECO:0000256" key="5">
    <source>
        <dbReference type="ARBA" id="ARBA00022605"/>
    </source>
</evidence>
<comment type="similarity">
    <text evidence="2">Belongs to the EPSP synthase family.</text>
</comment>
<comment type="pathway">
    <text evidence="1">Metabolic intermediate biosynthesis; chorismate biosynthesis; chorismate from D-erythrose 4-phosphate and phosphoenolpyruvate: step 6/7.</text>
</comment>
<evidence type="ECO:0000313" key="10">
    <source>
        <dbReference type="EMBL" id="CAB4619475.1"/>
    </source>
</evidence>
<dbReference type="CDD" id="cd01556">
    <property type="entry name" value="EPSP_synthase"/>
    <property type="match status" value="1"/>
</dbReference>
<protein>
    <recommendedName>
        <fullName evidence="3">3-phosphoshikimate 1-carboxyvinyltransferase</fullName>
        <ecNumber evidence="3">2.5.1.19</ecNumber>
    </recommendedName>
</protein>
<dbReference type="GO" id="GO:0009423">
    <property type="term" value="P:chorismate biosynthetic process"/>
    <property type="evidence" value="ECO:0007669"/>
    <property type="project" value="UniProtKB-UniPathway"/>
</dbReference>
<evidence type="ECO:0000256" key="8">
    <source>
        <dbReference type="ARBA" id="ARBA00044633"/>
    </source>
</evidence>
<dbReference type="PANTHER" id="PTHR21090">
    <property type="entry name" value="AROM/DEHYDROQUINATE SYNTHASE"/>
    <property type="match status" value="1"/>
</dbReference>
<keyword evidence="4" id="KW-0963">Cytoplasm</keyword>
<dbReference type="EMBL" id="CAEZWR010000012">
    <property type="protein sequence ID" value="CAB4655157.1"/>
    <property type="molecule type" value="Genomic_DNA"/>
</dbReference>
<evidence type="ECO:0000256" key="4">
    <source>
        <dbReference type="ARBA" id="ARBA00022490"/>
    </source>
</evidence>
<dbReference type="InterPro" id="IPR013792">
    <property type="entry name" value="RNA3'P_cycl/enolpyr_Trfase_a/b"/>
</dbReference>
<sequence length="434" mass="45029">MSPSPQPRWAAPRSLAPIHATVRVPGSKSATNRALILAALADGPSAIHQALDARDTRLMVGALRSLGTVLEISEPTAVGNVNVVVRPAAFTGPAAIDVGLAGTVMRFVPPVAALATGDISFDGDEGARVRPMATTLNALRALGVFITGDQSLPFTVHGTGSVAGGEIVIDASASSQFVSALLLAAARFENGLMIRHEGAPVPSQPHIDMTIAMLGEHGVIVETPDSVTWTVAHQRIAPVDRTIEPDLSNAAPFLAAAMVTSGEITIPDWPAHTTQAGDALRDLLGAMGATISLDSSGLTCAMQGDIRGIDADLHDVGELTPTLVAIASLATTETRFRGIGHLRGHETDRLAALVHEINHLGGDATETQDGIIVRPTMLHAGTFSTYHDHRMATAGAVIGLRISGVEVENIDTTAKTLPGFAARWESLVAGSINP</sequence>
<dbReference type="GO" id="GO:0003866">
    <property type="term" value="F:3-phosphoshikimate 1-carboxyvinyltransferase activity"/>
    <property type="evidence" value="ECO:0007669"/>
    <property type="project" value="UniProtKB-EC"/>
</dbReference>
<proteinExistence type="inferred from homology"/>
<dbReference type="PROSITE" id="PS00104">
    <property type="entry name" value="EPSP_SYNTHASE_1"/>
    <property type="match status" value="1"/>
</dbReference>
<gene>
    <name evidence="10" type="ORF">UFOPK1908_00648</name>
    <name evidence="11" type="ORF">UFOPK2282_00173</name>
    <name evidence="12" type="ORF">UFOPK3576_00303</name>
</gene>
<dbReference type="AlphaFoldDB" id="A0A6J7FVA4"/>
<evidence type="ECO:0000256" key="6">
    <source>
        <dbReference type="ARBA" id="ARBA00022679"/>
    </source>
</evidence>
<evidence type="ECO:0000313" key="12">
    <source>
        <dbReference type="EMBL" id="CAB4897958.1"/>
    </source>
</evidence>
<evidence type="ECO:0000259" key="9">
    <source>
        <dbReference type="Pfam" id="PF00275"/>
    </source>
</evidence>
<dbReference type="Gene3D" id="3.65.10.10">
    <property type="entry name" value="Enolpyruvate transferase domain"/>
    <property type="match status" value="2"/>
</dbReference>
<keyword evidence="5" id="KW-0028">Amino-acid biosynthesis</keyword>
<dbReference type="NCBIfam" id="TIGR01356">
    <property type="entry name" value="aroA"/>
    <property type="match status" value="1"/>
</dbReference>
<dbReference type="EMBL" id="CAEZVB010000022">
    <property type="protein sequence ID" value="CAB4619475.1"/>
    <property type="molecule type" value="Genomic_DNA"/>
</dbReference>
<dbReference type="InterPro" id="IPR023193">
    <property type="entry name" value="EPSP_synthase_CS"/>
</dbReference>
<dbReference type="EC" id="2.5.1.19" evidence="3"/>
<feature type="domain" description="Enolpyruvate transferase" evidence="9">
    <location>
        <begin position="16"/>
        <end position="422"/>
    </location>
</feature>
<evidence type="ECO:0000256" key="3">
    <source>
        <dbReference type="ARBA" id="ARBA00012450"/>
    </source>
</evidence>
<dbReference type="FunFam" id="3.65.10.10:FF:000011">
    <property type="entry name" value="3-phosphoshikimate 1-carboxyvinyltransferase"/>
    <property type="match status" value="1"/>
</dbReference>
<dbReference type="InterPro" id="IPR001986">
    <property type="entry name" value="Enolpyruvate_Tfrase_dom"/>
</dbReference>
<organism evidence="12">
    <name type="scientific">freshwater metagenome</name>
    <dbReference type="NCBI Taxonomy" id="449393"/>
    <lineage>
        <taxon>unclassified sequences</taxon>
        <taxon>metagenomes</taxon>
        <taxon>ecological metagenomes</taxon>
    </lineage>
</organism>
<keyword evidence="6" id="KW-0808">Transferase</keyword>
<reference evidence="12" key="1">
    <citation type="submission" date="2020-05" db="EMBL/GenBank/DDBJ databases">
        <authorList>
            <person name="Chiriac C."/>
            <person name="Salcher M."/>
            <person name="Ghai R."/>
            <person name="Kavagutti S V."/>
        </authorList>
    </citation>
    <scope>NUCLEOTIDE SEQUENCE</scope>
</reference>
<evidence type="ECO:0000256" key="2">
    <source>
        <dbReference type="ARBA" id="ARBA00009948"/>
    </source>
</evidence>